<accession>A0A6J4HQ86</accession>
<keyword evidence="2" id="KW-0067">ATP-binding</keyword>
<protein>
    <submittedName>
        <fullName evidence="2">ABC transport protein, ATP-binding subunit</fullName>
    </submittedName>
</protein>
<dbReference type="PIRSF" id="PIRSF029347">
    <property type="entry name" value="RecF"/>
    <property type="match status" value="1"/>
</dbReference>
<dbReference type="EMBL" id="CADCTQ010000081">
    <property type="protein sequence ID" value="CAA9229725.1"/>
    <property type="molecule type" value="Genomic_DNA"/>
</dbReference>
<dbReference type="GO" id="GO:0005524">
    <property type="term" value="F:ATP binding"/>
    <property type="evidence" value="ECO:0007669"/>
    <property type="project" value="UniProtKB-KW"/>
</dbReference>
<feature type="domain" description="ATPase AAA-type core" evidence="1">
    <location>
        <begin position="25"/>
        <end position="325"/>
    </location>
</feature>
<dbReference type="AlphaFoldDB" id="A0A6J4HQ86"/>
<dbReference type="PANTHER" id="PTHR32182:SF22">
    <property type="entry name" value="ATP-DEPENDENT ENDONUCLEASE, OLD FAMILY-RELATED"/>
    <property type="match status" value="1"/>
</dbReference>
<keyword evidence="2" id="KW-0547">Nucleotide-binding</keyword>
<evidence type="ECO:0000313" key="2">
    <source>
        <dbReference type="EMBL" id="CAA9229725.1"/>
    </source>
</evidence>
<dbReference type="InterPro" id="IPR014555">
    <property type="entry name" value="RecF-like"/>
</dbReference>
<sequence length="374" mass="42374">MAIDSVYIDNYKSIRESGFISIKALNVLIGPNGVGKSNFISFFKLLNSISQKRLPSFIAENGYADRMLHFGRKKSKYLSGGIVFRSSTGDINNRYDFVLKPDPLNGFYFEKEAGGFNDNVYGSNVYGTGSPKWSYMLLDSQGERNSGLRDHTATRFEYLREYFDQLKVFHFHDTSDNAPLRQPAKLRDNVLLREDGSNLAAFLYLIQEQHPSNFKLIEYAVRSVAPFFERFELRPDKLNPELIFLTWQAKESDEYFDAGSLSDGTLRFIAQATLLLQPDPPKTIIIDEPELGLHPYAIHKLAALMKAASAKAQIILSTQSVNLLDQFEADDVIVVERKDNQSTFKRLNSEELSNWVGEYSLGEMWGKNVIGGTP</sequence>
<dbReference type="PANTHER" id="PTHR32182">
    <property type="entry name" value="DNA REPLICATION AND REPAIR PROTEIN RECF"/>
    <property type="match status" value="1"/>
</dbReference>
<dbReference type="GO" id="GO:0016887">
    <property type="term" value="F:ATP hydrolysis activity"/>
    <property type="evidence" value="ECO:0007669"/>
    <property type="project" value="InterPro"/>
</dbReference>
<dbReference type="GO" id="GO:0000731">
    <property type="term" value="P:DNA synthesis involved in DNA repair"/>
    <property type="evidence" value="ECO:0007669"/>
    <property type="project" value="TreeGrafter"/>
</dbReference>
<dbReference type="Pfam" id="PF13304">
    <property type="entry name" value="AAA_21"/>
    <property type="match status" value="1"/>
</dbReference>
<dbReference type="SUPFAM" id="SSF52540">
    <property type="entry name" value="P-loop containing nucleoside triphosphate hydrolases"/>
    <property type="match status" value="1"/>
</dbReference>
<proteinExistence type="predicted"/>
<dbReference type="GO" id="GO:0006302">
    <property type="term" value="P:double-strand break repair"/>
    <property type="evidence" value="ECO:0007669"/>
    <property type="project" value="TreeGrafter"/>
</dbReference>
<organism evidence="2">
    <name type="scientific">uncultured Cytophagales bacterium</name>
    <dbReference type="NCBI Taxonomy" id="158755"/>
    <lineage>
        <taxon>Bacteria</taxon>
        <taxon>Pseudomonadati</taxon>
        <taxon>Bacteroidota</taxon>
        <taxon>Sphingobacteriia</taxon>
        <taxon>Sphingobacteriales</taxon>
        <taxon>environmental samples</taxon>
    </lineage>
</organism>
<name>A0A6J4HQ86_9SPHI</name>
<dbReference type="InterPro" id="IPR003959">
    <property type="entry name" value="ATPase_AAA_core"/>
</dbReference>
<evidence type="ECO:0000259" key="1">
    <source>
        <dbReference type="Pfam" id="PF13304"/>
    </source>
</evidence>
<dbReference type="InterPro" id="IPR027417">
    <property type="entry name" value="P-loop_NTPase"/>
</dbReference>
<gene>
    <name evidence="2" type="ORF">AVDCRST_MAG56-894</name>
</gene>
<dbReference type="Gene3D" id="3.40.50.300">
    <property type="entry name" value="P-loop containing nucleotide triphosphate hydrolases"/>
    <property type="match status" value="1"/>
</dbReference>
<reference evidence="2" key="1">
    <citation type="submission" date="2020-02" db="EMBL/GenBank/DDBJ databases">
        <authorList>
            <person name="Meier V. D."/>
        </authorList>
    </citation>
    <scope>NUCLEOTIDE SEQUENCE</scope>
    <source>
        <strain evidence="2">AVDCRST_MAG56</strain>
    </source>
</reference>